<evidence type="ECO:0000313" key="2">
    <source>
        <dbReference type="EMBL" id="MFD1370421.1"/>
    </source>
</evidence>
<organism evidence="2 3">
    <name type="scientific">Actinoplanes sichuanensis</name>
    <dbReference type="NCBI Taxonomy" id="512349"/>
    <lineage>
        <taxon>Bacteria</taxon>
        <taxon>Bacillati</taxon>
        <taxon>Actinomycetota</taxon>
        <taxon>Actinomycetes</taxon>
        <taxon>Micromonosporales</taxon>
        <taxon>Micromonosporaceae</taxon>
        <taxon>Actinoplanes</taxon>
    </lineage>
</organism>
<reference evidence="3" key="1">
    <citation type="journal article" date="2019" name="Int. J. Syst. Evol. Microbiol.">
        <title>The Global Catalogue of Microorganisms (GCM) 10K type strain sequencing project: providing services to taxonomists for standard genome sequencing and annotation.</title>
        <authorList>
            <consortium name="The Broad Institute Genomics Platform"/>
            <consortium name="The Broad Institute Genome Sequencing Center for Infectious Disease"/>
            <person name="Wu L."/>
            <person name="Ma J."/>
        </authorList>
    </citation>
    <scope>NUCLEOTIDE SEQUENCE [LARGE SCALE GENOMIC DNA]</scope>
    <source>
        <strain evidence="3">CCM 7526</strain>
    </source>
</reference>
<evidence type="ECO:0000313" key="3">
    <source>
        <dbReference type="Proteomes" id="UP001597183"/>
    </source>
</evidence>
<sequence length="111" mass="11696">MRTDQRHGDLGEVSAYLGIFFVLFCLAVYTLFSSAFLFSNACIGPDGQLPICPANGPDWARPLPVYATIIGTLIGLGGLLYGRPVRTPALALGYLLTVGALIGIRLLASPG</sequence>
<name>A0ABW4AI21_9ACTN</name>
<proteinExistence type="predicted"/>
<feature type="transmembrane region" description="Helical" evidence="1">
    <location>
        <begin position="89"/>
        <end position="108"/>
    </location>
</feature>
<keyword evidence="3" id="KW-1185">Reference proteome</keyword>
<accession>A0ABW4AI21</accession>
<dbReference type="Proteomes" id="UP001597183">
    <property type="component" value="Unassembled WGS sequence"/>
</dbReference>
<evidence type="ECO:0000256" key="1">
    <source>
        <dbReference type="SAM" id="Phobius"/>
    </source>
</evidence>
<keyword evidence="1" id="KW-1133">Transmembrane helix</keyword>
<protein>
    <recommendedName>
        <fullName evidence="4">Vitamin K epoxide reductase family protein</fullName>
    </recommendedName>
</protein>
<comment type="caution">
    <text evidence="2">The sequence shown here is derived from an EMBL/GenBank/DDBJ whole genome shotgun (WGS) entry which is preliminary data.</text>
</comment>
<dbReference type="RefSeq" id="WP_317793806.1">
    <property type="nucleotide sequence ID" value="NZ_AP028461.1"/>
</dbReference>
<keyword evidence="1" id="KW-0472">Membrane</keyword>
<feature type="transmembrane region" description="Helical" evidence="1">
    <location>
        <begin position="12"/>
        <end position="32"/>
    </location>
</feature>
<keyword evidence="1" id="KW-0812">Transmembrane</keyword>
<feature type="transmembrane region" description="Helical" evidence="1">
    <location>
        <begin position="63"/>
        <end position="82"/>
    </location>
</feature>
<evidence type="ECO:0008006" key="4">
    <source>
        <dbReference type="Google" id="ProtNLM"/>
    </source>
</evidence>
<gene>
    <name evidence="2" type="ORF">ACFQ5G_34225</name>
</gene>
<dbReference type="EMBL" id="JBHTMK010000044">
    <property type="protein sequence ID" value="MFD1370421.1"/>
    <property type="molecule type" value="Genomic_DNA"/>
</dbReference>